<dbReference type="Pfam" id="PF01966">
    <property type="entry name" value="HD"/>
    <property type="match status" value="1"/>
</dbReference>
<evidence type="ECO:0000313" key="3">
    <source>
        <dbReference type="Proteomes" id="UP000184301"/>
    </source>
</evidence>
<dbReference type="Proteomes" id="UP000184301">
    <property type="component" value="Unassembled WGS sequence"/>
</dbReference>
<gene>
    <name evidence="2" type="ORF">SAMN02745243_00977</name>
</gene>
<dbReference type="InterPro" id="IPR003607">
    <property type="entry name" value="HD/PDEase_dom"/>
</dbReference>
<dbReference type="SMART" id="SM00471">
    <property type="entry name" value="HDc"/>
    <property type="match status" value="1"/>
</dbReference>
<reference evidence="2 3" key="1">
    <citation type="submission" date="2016-11" db="EMBL/GenBank/DDBJ databases">
        <authorList>
            <person name="Jaros S."/>
            <person name="Januszkiewicz K."/>
            <person name="Wedrychowicz H."/>
        </authorList>
    </citation>
    <scope>NUCLEOTIDE SEQUENCE [LARGE SCALE GENOMIC DNA]</scope>
    <source>
        <strain evidence="2 3">DSM 15480</strain>
    </source>
</reference>
<accession>A0A1M6KP78</accession>
<protein>
    <recommendedName>
        <fullName evidence="1">HD/PDEase domain-containing protein</fullName>
    </recommendedName>
</protein>
<dbReference type="AlphaFoldDB" id="A0A1M6KP78"/>
<dbReference type="Gene3D" id="1.10.3210.10">
    <property type="entry name" value="Hypothetical protein af1432"/>
    <property type="match status" value="1"/>
</dbReference>
<dbReference type="EMBL" id="FQZY01000012">
    <property type="protein sequence ID" value="SHJ60730.1"/>
    <property type="molecule type" value="Genomic_DNA"/>
</dbReference>
<dbReference type="InterPro" id="IPR006674">
    <property type="entry name" value="HD_domain"/>
</dbReference>
<name>A0A1M6KP78_9FIRM</name>
<keyword evidence="3" id="KW-1185">Reference proteome</keyword>
<feature type="domain" description="HD/PDEase" evidence="1">
    <location>
        <begin position="84"/>
        <end position="201"/>
    </location>
</feature>
<proteinExistence type="predicted"/>
<dbReference type="SUPFAM" id="SSF109604">
    <property type="entry name" value="HD-domain/PDEase-like"/>
    <property type="match status" value="1"/>
</dbReference>
<dbReference type="STRING" id="1121950.SAMN02745243_00977"/>
<evidence type="ECO:0000313" key="2">
    <source>
        <dbReference type="EMBL" id="SHJ60730.1"/>
    </source>
</evidence>
<dbReference type="CDD" id="cd00077">
    <property type="entry name" value="HDc"/>
    <property type="match status" value="1"/>
</dbReference>
<evidence type="ECO:0000259" key="1">
    <source>
        <dbReference type="SMART" id="SM00471"/>
    </source>
</evidence>
<organism evidence="2 3">
    <name type="scientific">Hespellia stercorisuis DSM 15480</name>
    <dbReference type="NCBI Taxonomy" id="1121950"/>
    <lineage>
        <taxon>Bacteria</taxon>
        <taxon>Bacillati</taxon>
        <taxon>Bacillota</taxon>
        <taxon>Clostridia</taxon>
        <taxon>Lachnospirales</taxon>
        <taxon>Lachnospiraceae</taxon>
        <taxon>Hespellia</taxon>
    </lineage>
</organism>
<sequence length="213" mass="24286">MIGDVEDMEEIKKIKAADSMGALSAAEKKNAITSMIEKRNSAGRAAATVKTGGTEMERVNRILQNRIYRSCLQKIEECEKERIFCRHDMTHFLDVARLAYILNLEESCGIKKDCIYACALLHDVGRHIQYTQNVPHEQAGLPIASDIMQECGFKEPDREMILDAIANHRNAEIKGERNLKGLLYRADKMSRICFACKAQDECYKVVEKRRMEL</sequence>